<organism evidence="1 2">
    <name type="scientific">Ruminiclostridium sufflavum DSM 19573</name>
    <dbReference type="NCBI Taxonomy" id="1121337"/>
    <lineage>
        <taxon>Bacteria</taxon>
        <taxon>Bacillati</taxon>
        <taxon>Bacillota</taxon>
        <taxon>Clostridia</taxon>
        <taxon>Eubacteriales</taxon>
        <taxon>Oscillospiraceae</taxon>
        <taxon>Ruminiclostridium</taxon>
    </lineage>
</organism>
<dbReference type="AlphaFoldDB" id="A0A318XN77"/>
<accession>A0A318XN77</accession>
<proteinExistence type="predicted"/>
<gene>
    <name evidence="1" type="ORF">LY28_02422</name>
</gene>
<keyword evidence="2" id="KW-1185">Reference proteome</keyword>
<protein>
    <submittedName>
        <fullName evidence="1">Competence protein ComFB</fullName>
    </submittedName>
</protein>
<dbReference type="InterPro" id="IPR019657">
    <property type="entry name" value="ComFB"/>
</dbReference>
<dbReference type="Pfam" id="PF10719">
    <property type="entry name" value="ComFB"/>
    <property type="match status" value="1"/>
</dbReference>
<dbReference type="Proteomes" id="UP000248132">
    <property type="component" value="Unassembled WGS sequence"/>
</dbReference>
<dbReference type="OrthoDB" id="5616024at2"/>
<dbReference type="EMBL" id="QKMR01000014">
    <property type="protein sequence ID" value="PYG87039.1"/>
    <property type="molecule type" value="Genomic_DNA"/>
</dbReference>
<name>A0A318XN77_9FIRM</name>
<sequence>MIVIKNYMEEVVLNLMDGVLEDINMCKCEACVMDIAALALNDLPPKYIATEKGELYSKVNSLKNQFEVDVIAAITKAAVLVKRSPRHK</sequence>
<comment type="caution">
    <text evidence="1">The sequence shown here is derived from an EMBL/GenBank/DDBJ whole genome shotgun (WGS) entry which is preliminary data.</text>
</comment>
<dbReference type="RefSeq" id="WP_110462439.1">
    <property type="nucleotide sequence ID" value="NZ_QKMR01000014.1"/>
</dbReference>
<evidence type="ECO:0000313" key="2">
    <source>
        <dbReference type="Proteomes" id="UP000248132"/>
    </source>
</evidence>
<evidence type="ECO:0000313" key="1">
    <source>
        <dbReference type="EMBL" id="PYG87039.1"/>
    </source>
</evidence>
<reference evidence="1 2" key="1">
    <citation type="submission" date="2018-06" db="EMBL/GenBank/DDBJ databases">
        <title>Genomic Encyclopedia of Type Strains, Phase I: the one thousand microbial genomes (KMG-I) project.</title>
        <authorList>
            <person name="Kyrpides N."/>
        </authorList>
    </citation>
    <scope>NUCLEOTIDE SEQUENCE [LARGE SCALE GENOMIC DNA]</scope>
    <source>
        <strain evidence="1 2">DSM 19573</strain>
    </source>
</reference>